<gene>
    <name evidence="6" type="ORF">C6570_13225</name>
</gene>
<keyword evidence="7" id="KW-1185">Reference proteome</keyword>
<feature type="transmembrane region" description="Helical" evidence="4">
    <location>
        <begin position="270"/>
        <end position="289"/>
    </location>
</feature>
<proteinExistence type="inferred from homology"/>
<feature type="domain" description="Glycosyltransferase 2-like" evidence="5">
    <location>
        <begin position="30"/>
        <end position="152"/>
    </location>
</feature>
<keyword evidence="2" id="KW-0328">Glycosyltransferase</keyword>
<reference evidence="6 7" key="1">
    <citation type="submission" date="2018-03" db="EMBL/GenBank/DDBJ databases">
        <title>Genome sequencing of Ottowia sp.</title>
        <authorList>
            <person name="Kim S.-J."/>
            <person name="Heo J."/>
            <person name="Kwon S.-W."/>
        </authorList>
    </citation>
    <scope>NUCLEOTIDE SEQUENCE [LARGE SCALE GENOMIC DNA]</scope>
    <source>
        <strain evidence="6 7">KADR8-3</strain>
    </source>
</reference>
<evidence type="ECO:0000313" key="7">
    <source>
        <dbReference type="Proteomes" id="UP000239709"/>
    </source>
</evidence>
<evidence type="ECO:0000256" key="2">
    <source>
        <dbReference type="ARBA" id="ARBA00022676"/>
    </source>
</evidence>
<feature type="transmembrane region" description="Helical" evidence="4">
    <location>
        <begin position="335"/>
        <end position="353"/>
    </location>
</feature>
<name>A0A2S0MGX6_9BURK</name>
<dbReference type="Gene3D" id="3.90.550.10">
    <property type="entry name" value="Spore Coat Polysaccharide Biosynthesis Protein SpsA, Chain A"/>
    <property type="match status" value="1"/>
</dbReference>
<sequence>MSQAGRTNHVDPGVPDCTRLQGAGDERLVSIVVPCRNEREHIDAFLDSATAQQLPAGWRMEILVADGESDDGTGERIQARAALDARLVPVANPGRIVSTGLNACLARARGAVIVRMDVHTQFAPDYVAQCIAALQRTSADNVGGAWVARGEGAMGQAIAAAFQSRWVVGGALSRDVAYEGEADTVYLGCWPRQTFARVGGFDETLVRNQDDEHNLRLRLTGGRVWQSALIRSWYRPRDALGHLFRQQVQYGYWRPFVMKKHGQPGSVRQLVPAVFVAALVVTAMLAWAWPWPFVGLIAVYATYVLGVSGGAAWPSTAARAGGPASWGKIQRFVSLAPRVFLAVAAYHLGYGLGTWRGLFDLARGRRLSGALAKLTR</sequence>
<keyword evidence="3 6" id="KW-0808">Transferase</keyword>
<comment type="similarity">
    <text evidence="1">Belongs to the glycosyltransferase 2 family.</text>
</comment>
<dbReference type="GO" id="GO:0016757">
    <property type="term" value="F:glycosyltransferase activity"/>
    <property type="evidence" value="ECO:0007669"/>
    <property type="project" value="UniProtKB-KW"/>
</dbReference>
<evidence type="ECO:0000259" key="5">
    <source>
        <dbReference type="Pfam" id="PF00535"/>
    </source>
</evidence>
<accession>A0A2S0MGX6</accession>
<dbReference type="RefSeq" id="WP_106703635.1">
    <property type="nucleotide sequence ID" value="NZ_CP027666.1"/>
</dbReference>
<dbReference type="PANTHER" id="PTHR43179:SF12">
    <property type="entry name" value="GALACTOFURANOSYLTRANSFERASE GLFT2"/>
    <property type="match status" value="1"/>
</dbReference>
<dbReference type="EMBL" id="CP027666">
    <property type="protein sequence ID" value="AVO35086.1"/>
    <property type="molecule type" value="Genomic_DNA"/>
</dbReference>
<dbReference type="KEGG" id="otk:C6570_13225"/>
<keyword evidence="4" id="KW-0472">Membrane</keyword>
<evidence type="ECO:0000256" key="1">
    <source>
        <dbReference type="ARBA" id="ARBA00006739"/>
    </source>
</evidence>
<dbReference type="AlphaFoldDB" id="A0A2S0MGX6"/>
<evidence type="ECO:0000256" key="4">
    <source>
        <dbReference type="SAM" id="Phobius"/>
    </source>
</evidence>
<protein>
    <submittedName>
        <fullName evidence="6">Glycosyltransferase family 2 protein</fullName>
    </submittedName>
</protein>
<dbReference type="Pfam" id="PF00535">
    <property type="entry name" value="Glycos_transf_2"/>
    <property type="match status" value="1"/>
</dbReference>
<dbReference type="CDD" id="cd02525">
    <property type="entry name" value="Succinoglycan_BP_ExoA"/>
    <property type="match status" value="1"/>
</dbReference>
<organism evidence="6 7">
    <name type="scientific">Ottowia oryzae</name>
    <dbReference type="NCBI Taxonomy" id="2109914"/>
    <lineage>
        <taxon>Bacteria</taxon>
        <taxon>Pseudomonadati</taxon>
        <taxon>Pseudomonadota</taxon>
        <taxon>Betaproteobacteria</taxon>
        <taxon>Burkholderiales</taxon>
        <taxon>Comamonadaceae</taxon>
        <taxon>Ottowia</taxon>
    </lineage>
</organism>
<keyword evidence="4" id="KW-1133">Transmembrane helix</keyword>
<dbReference type="OrthoDB" id="1757142at2"/>
<dbReference type="SUPFAM" id="SSF53448">
    <property type="entry name" value="Nucleotide-diphospho-sugar transferases"/>
    <property type="match status" value="1"/>
</dbReference>
<dbReference type="Proteomes" id="UP000239709">
    <property type="component" value="Chromosome"/>
</dbReference>
<feature type="transmembrane region" description="Helical" evidence="4">
    <location>
        <begin position="295"/>
        <end position="314"/>
    </location>
</feature>
<dbReference type="InterPro" id="IPR029044">
    <property type="entry name" value="Nucleotide-diphossugar_trans"/>
</dbReference>
<dbReference type="PANTHER" id="PTHR43179">
    <property type="entry name" value="RHAMNOSYLTRANSFERASE WBBL"/>
    <property type="match status" value="1"/>
</dbReference>
<evidence type="ECO:0000313" key="6">
    <source>
        <dbReference type="EMBL" id="AVO35086.1"/>
    </source>
</evidence>
<keyword evidence="4" id="KW-0812">Transmembrane</keyword>
<evidence type="ECO:0000256" key="3">
    <source>
        <dbReference type="ARBA" id="ARBA00022679"/>
    </source>
</evidence>
<dbReference type="InterPro" id="IPR001173">
    <property type="entry name" value="Glyco_trans_2-like"/>
</dbReference>